<accession>A0AAV3PTY7</accession>
<comment type="caution">
    <text evidence="1">The sequence shown here is derived from an EMBL/GenBank/DDBJ whole genome shotgun (WGS) entry which is preliminary data.</text>
</comment>
<organism evidence="1 2">
    <name type="scientific">Lithospermum erythrorhizon</name>
    <name type="common">Purple gromwell</name>
    <name type="synonym">Lithospermum officinale var. erythrorhizon</name>
    <dbReference type="NCBI Taxonomy" id="34254"/>
    <lineage>
        <taxon>Eukaryota</taxon>
        <taxon>Viridiplantae</taxon>
        <taxon>Streptophyta</taxon>
        <taxon>Embryophyta</taxon>
        <taxon>Tracheophyta</taxon>
        <taxon>Spermatophyta</taxon>
        <taxon>Magnoliopsida</taxon>
        <taxon>eudicotyledons</taxon>
        <taxon>Gunneridae</taxon>
        <taxon>Pentapetalae</taxon>
        <taxon>asterids</taxon>
        <taxon>lamiids</taxon>
        <taxon>Boraginales</taxon>
        <taxon>Boraginaceae</taxon>
        <taxon>Boraginoideae</taxon>
        <taxon>Lithospermeae</taxon>
        <taxon>Lithospermum</taxon>
    </lineage>
</organism>
<evidence type="ECO:0000313" key="2">
    <source>
        <dbReference type="Proteomes" id="UP001454036"/>
    </source>
</evidence>
<gene>
    <name evidence="1" type="ORF">LIER_43244</name>
</gene>
<name>A0AAV3PTY7_LITER</name>
<dbReference type="Proteomes" id="UP001454036">
    <property type="component" value="Unassembled WGS sequence"/>
</dbReference>
<keyword evidence="2" id="KW-1185">Reference proteome</keyword>
<dbReference type="AlphaFoldDB" id="A0AAV3PTY7"/>
<protein>
    <submittedName>
        <fullName evidence="1">Uncharacterized protein</fullName>
    </submittedName>
</protein>
<dbReference type="EMBL" id="BAABME010033684">
    <property type="protein sequence ID" value="GAA0153678.1"/>
    <property type="molecule type" value="Genomic_DNA"/>
</dbReference>
<reference evidence="1 2" key="1">
    <citation type="submission" date="2024-01" db="EMBL/GenBank/DDBJ databases">
        <title>The complete chloroplast genome sequence of Lithospermum erythrorhizon: insights into the phylogenetic relationship among Boraginaceae species and the maternal lineages of purple gromwells.</title>
        <authorList>
            <person name="Okada T."/>
            <person name="Watanabe K."/>
        </authorList>
    </citation>
    <scope>NUCLEOTIDE SEQUENCE [LARGE SCALE GENOMIC DNA]</scope>
</reference>
<proteinExistence type="predicted"/>
<sequence>MIKVVYMCLWGVVVFGLVLTTFVNGFEFGLDEYFFNGSEVSHFDSVYGGFAAATDPDQLMVGLTLIPGAVDKGAGTLLLLHIALF</sequence>
<evidence type="ECO:0000313" key="1">
    <source>
        <dbReference type="EMBL" id="GAA0153678.1"/>
    </source>
</evidence>